<feature type="region of interest" description="Disordered" evidence="1">
    <location>
        <begin position="187"/>
        <end position="256"/>
    </location>
</feature>
<sequence>MATMEICSNLKDQQTSKMHEASMLAYKVRKASRNVRLGFRKPKRSPGGSGGAKAFPLGGKEISLDANRPSVLLAHGSNEALNAPLTHLSENLFSKGKCAVAAPEDPATTSAWNRCQAPSTQAASTRSDGEASEERLQRPPPPSSHREVSTQSSKEAAGAPGYLSHTQVLPKISTPLSRIPELFSVVAGKGQSSEHRGSTAERQVARGGSPPKESDPSKRPVSKGRPSISLATPPNAALTTHPSNGPGPTAPTGADP</sequence>
<name>A0ABP1AYL0_9BRYO</name>
<feature type="compositionally biased region" description="Polar residues" evidence="1">
    <location>
        <begin position="107"/>
        <end position="126"/>
    </location>
</feature>
<reference evidence="2" key="1">
    <citation type="submission" date="2024-03" db="EMBL/GenBank/DDBJ databases">
        <authorList>
            <consortium name="ELIXIR-Norway"/>
            <consortium name="Elixir Norway"/>
        </authorList>
    </citation>
    <scope>NUCLEOTIDE SEQUENCE</scope>
</reference>
<feature type="region of interest" description="Disordered" evidence="1">
    <location>
        <begin position="107"/>
        <end position="162"/>
    </location>
</feature>
<evidence type="ECO:0000256" key="1">
    <source>
        <dbReference type="SAM" id="MobiDB-lite"/>
    </source>
</evidence>
<evidence type="ECO:0000313" key="2">
    <source>
        <dbReference type="EMBL" id="CAK9867606.1"/>
    </source>
</evidence>
<keyword evidence="3" id="KW-1185">Reference proteome</keyword>
<dbReference type="Proteomes" id="UP001497522">
    <property type="component" value="Chromosome 17"/>
</dbReference>
<accession>A0ABP1AYL0</accession>
<feature type="compositionally biased region" description="Polar residues" evidence="1">
    <location>
        <begin position="229"/>
        <end position="243"/>
    </location>
</feature>
<proteinExistence type="predicted"/>
<feature type="compositionally biased region" description="Basic and acidic residues" evidence="1">
    <location>
        <begin position="127"/>
        <end position="137"/>
    </location>
</feature>
<protein>
    <submittedName>
        <fullName evidence="2">Uncharacterized protein</fullName>
    </submittedName>
</protein>
<evidence type="ECO:0000313" key="3">
    <source>
        <dbReference type="Proteomes" id="UP001497522"/>
    </source>
</evidence>
<feature type="region of interest" description="Disordered" evidence="1">
    <location>
        <begin position="36"/>
        <end position="55"/>
    </location>
</feature>
<gene>
    <name evidence="2" type="ORF">CSSPJE1EN2_LOCUS10601</name>
</gene>
<feature type="compositionally biased region" description="Low complexity" evidence="1">
    <location>
        <begin position="246"/>
        <end position="256"/>
    </location>
</feature>
<organism evidence="2 3">
    <name type="scientific">Sphagnum jensenii</name>
    <dbReference type="NCBI Taxonomy" id="128206"/>
    <lineage>
        <taxon>Eukaryota</taxon>
        <taxon>Viridiplantae</taxon>
        <taxon>Streptophyta</taxon>
        <taxon>Embryophyta</taxon>
        <taxon>Bryophyta</taxon>
        <taxon>Sphagnophytina</taxon>
        <taxon>Sphagnopsida</taxon>
        <taxon>Sphagnales</taxon>
        <taxon>Sphagnaceae</taxon>
        <taxon>Sphagnum</taxon>
    </lineage>
</organism>
<dbReference type="EMBL" id="OZ023718">
    <property type="protein sequence ID" value="CAK9867606.1"/>
    <property type="molecule type" value="Genomic_DNA"/>
</dbReference>